<dbReference type="PANTHER" id="PTHR23501">
    <property type="entry name" value="MAJOR FACILITATOR SUPERFAMILY"/>
    <property type="match status" value="1"/>
</dbReference>
<comment type="caution">
    <text evidence="6">The sequence shown here is derived from an EMBL/GenBank/DDBJ whole genome shotgun (WGS) entry which is preliminary data.</text>
</comment>
<reference evidence="6 7" key="1">
    <citation type="submission" date="2016-07" db="EMBL/GenBank/DDBJ databases">
        <title>Pervasive Adenine N6-methylation of Active Genes in Fungi.</title>
        <authorList>
            <consortium name="DOE Joint Genome Institute"/>
            <person name="Mondo S.J."/>
            <person name="Dannebaum R.O."/>
            <person name="Kuo R.C."/>
            <person name="Labutti K."/>
            <person name="Haridas S."/>
            <person name="Kuo A."/>
            <person name="Salamov A."/>
            <person name="Ahrendt S.R."/>
            <person name="Lipzen A."/>
            <person name="Sullivan W."/>
            <person name="Andreopoulos W.B."/>
            <person name="Clum A."/>
            <person name="Lindquist E."/>
            <person name="Daum C."/>
            <person name="Ramamoorthy G.K."/>
            <person name="Gryganskyi A."/>
            <person name="Culley D."/>
            <person name="Magnuson J.K."/>
            <person name="James T.Y."/>
            <person name="O'Malley M.A."/>
            <person name="Stajich J.E."/>
            <person name="Spatafora J.W."/>
            <person name="Visel A."/>
            <person name="Grigoriev I.V."/>
        </authorList>
    </citation>
    <scope>NUCLEOTIDE SEQUENCE [LARGE SCALE GENOMIC DNA]</scope>
    <source>
        <strain evidence="6 7">CBS 115471</strain>
    </source>
</reference>
<dbReference type="Proteomes" id="UP000193144">
    <property type="component" value="Unassembled WGS sequence"/>
</dbReference>
<protein>
    <submittedName>
        <fullName evidence="6">Uncharacterized protein</fullName>
    </submittedName>
</protein>
<evidence type="ECO:0000256" key="4">
    <source>
        <dbReference type="ARBA" id="ARBA00023136"/>
    </source>
</evidence>
<evidence type="ECO:0000313" key="7">
    <source>
        <dbReference type="Proteomes" id="UP000193144"/>
    </source>
</evidence>
<dbReference type="EMBL" id="MCFA01000009">
    <property type="protein sequence ID" value="ORY17978.1"/>
    <property type="molecule type" value="Genomic_DNA"/>
</dbReference>
<dbReference type="OrthoDB" id="440553at2759"/>
<organism evidence="6 7">
    <name type="scientific">Clohesyomyces aquaticus</name>
    <dbReference type="NCBI Taxonomy" id="1231657"/>
    <lineage>
        <taxon>Eukaryota</taxon>
        <taxon>Fungi</taxon>
        <taxon>Dikarya</taxon>
        <taxon>Ascomycota</taxon>
        <taxon>Pezizomycotina</taxon>
        <taxon>Dothideomycetes</taxon>
        <taxon>Pleosporomycetidae</taxon>
        <taxon>Pleosporales</taxon>
        <taxon>Lindgomycetaceae</taxon>
        <taxon>Clohesyomyces</taxon>
    </lineage>
</organism>
<feature type="transmembrane region" description="Helical" evidence="5">
    <location>
        <begin position="79"/>
        <end position="100"/>
    </location>
</feature>
<comment type="subcellular location">
    <subcellularLocation>
        <location evidence="1">Membrane</location>
        <topology evidence="1">Multi-pass membrane protein</topology>
    </subcellularLocation>
</comment>
<evidence type="ECO:0000256" key="2">
    <source>
        <dbReference type="ARBA" id="ARBA00022692"/>
    </source>
</evidence>
<sequence>MFMVVHMTSTSGAGYRLLPITLCMSVGLGFTGGLMHKKHVLPFSLLVLEAVLQILGMRLMMQLQTVASGFQVKGYGFEAILGLELGTSSATTVMSAVLVFRPEYLAVGMGGIAQFRTLGGCTGISICINIINKYTAADLALSQLPLSAAQIKIIQVSASIIDGFTELVKTTVKSFARSFLRQAGAMTAFSGMEFLVSFVLLEKLLRR</sequence>
<evidence type="ECO:0000256" key="1">
    <source>
        <dbReference type="ARBA" id="ARBA00004141"/>
    </source>
</evidence>
<keyword evidence="2 5" id="KW-0812">Transmembrane</keyword>
<keyword evidence="3 5" id="KW-1133">Transmembrane helix</keyword>
<evidence type="ECO:0000256" key="3">
    <source>
        <dbReference type="ARBA" id="ARBA00022989"/>
    </source>
</evidence>
<feature type="transmembrane region" description="Helical" evidence="5">
    <location>
        <begin position="40"/>
        <end position="59"/>
    </location>
</feature>
<dbReference type="GO" id="GO:0005886">
    <property type="term" value="C:plasma membrane"/>
    <property type="evidence" value="ECO:0007669"/>
    <property type="project" value="TreeGrafter"/>
</dbReference>
<accession>A0A1Y2A643</accession>
<name>A0A1Y2A643_9PLEO</name>
<gene>
    <name evidence="6" type="ORF">BCR34DRAFT_377844</name>
</gene>
<feature type="transmembrane region" description="Helical" evidence="5">
    <location>
        <begin position="183"/>
        <end position="201"/>
    </location>
</feature>
<evidence type="ECO:0000256" key="5">
    <source>
        <dbReference type="SAM" id="Phobius"/>
    </source>
</evidence>
<feature type="transmembrane region" description="Helical" evidence="5">
    <location>
        <begin position="13"/>
        <end position="33"/>
    </location>
</feature>
<proteinExistence type="predicted"/>
<dbReference type="GO" id="GO:0022857">
    <property type="term" value="F:transmembrane transporter activity"/>
    <property type="evidence" value="ECO:0007669"/>
    <property type="project" value="TreeGrafter"/>
</dbReference>
<evidence type="ECO:0000313" key="6">
    <source>
        <dbReference type="EMBL" id="ORY17978.1"/>
    </source>
</evidence>
<keyword evidence="7" id="KW-1185">Reference proteome</keyword>
<keyword evidence="4 5" id="KW-0472">Membrane</keyword>
<dbReference type="PANTHER" id="PTHR23501:SF43">
    <property type="entry name" value="MULTIDRUG TRANSPORTER, PUTATIVE (AFU_ORTHOLOGUE AFUA_6G03040)-RELATED"/>
    <property type="match status" value="1"/>
</dbReference>
<dbReference type="AlphaFoldDB" id="A0A1Y2A643"/>